<comment type="caution">
    <text evidence="1">The sequence shown here is derived from an EMBL/GenBank/DDBJ whole genome shotgun (WGS) entry which is preliminary data.</text>
</comment>
<evidence type="ECO:0000313" key="1">
    <source>
        <dbReference type="EMBL" id="KAG7412848.1"/>
    </source>
</evidence>
<dbReference type="AlphaFoldDB" id="A0A8J5TW44"/>
<sequence>MSALERINERLSHFDDINARFNETGMLDYVNIKALDVFNGRLLNIEEDIECYLGKIEERLVNLEGNLHRLGDRMFAKLDGAIDDETGFITLVMDPLD</sequence>
<accession>A0A8J5TW44</accession>
<evidence type="ECO:0000313" key="2">
    <source>
        <dbReference type="Proteomes" id="UP000694050"/>
    </source>
</evidence>
<protein>
    <submittedName>
        <fullName evidence="1">Uncharacterized protein</fullName>
    </submittedName>
</protein>
<gene>
    <name evidence="1" type="ORF">Forpe1208_v008509</name>
</gene>
<organism evidence="1 2">
    <name type="scientific">Fusarium oxysporum f. sp. rapae</name>
    <dbReference type="NCBI Taxonomy" id="485398"/>
    <lineage>
        <taxon>Eukaryota</taxon>
        <taxon>Fungi</taxon>
        <taxon>Dikarya</taxon>
        <taxon>Ascomycota</taxon>
        <taxon>Pezizomycotina</taxon>
        <taxon>Sordariomycetes</taxon>
        <taxon>Hypocreomycetidae</taxon>
        <taxon>Hypocreales</taxon>
        <taxon>Nectriaceae</taxon>
        <taxon>Fusarium</taxon>
        <taxon>Fusarium oxysporum species complex</taxon>
    </lineage>
</organism>
<reference evidence="1" key="1">
    <citation type="submission" date="2021-04" db="EMBL/GenBank/DDBJ databases">
        <title>First draft genome resource for Brassicaceae pathogens Fusarium oxysporum f. sp. raphani and Fusarium oxysporum f. sp. rapae.</title>
        <authorList>
            <person name="Asai S."/>
        </authorList>
    </citation>
    <scope>NUCLEOTIDE SEQUENCE</scope>
    <source>
        <strain evidence="1">Tf1208</strain>
    </source>
</reference>
<dbReference type="EMBL" id="JAELUQ010000006">
    <property type="protein sequence ID" value="KAG7412848.1"/>
    <property type="molecule type" value="Genomic_DNA"/>
</dbReference>
<dbReference type="Proteomes" id="UP000694050">
    <property type="component" value="Unassembled WGS sequence"/>
</dbReference>
<proteinExistence type="predicted"/>
<name>A0A8J5TW44_FUSOX</name>